<dbReference type="RefSeq" id="XP_062651311.1">
    <property type="nucleotide sequence ID" value="XM_062796904.1"/>
</dbReference>
<organism evidence="2 3">
    <name type="scientific">Parathielavia appendiculata</name>
    <dbReference type="NCBI Taxonomy" id="2587402"/>
    <lineage>
        <taxon>Eukaryota</taxon>
        <taxon>Fungi</taxon>
        <taxon>Dikarya</taxon>
        <taxon>Ascomycota</taxon>
        <taxon>Pezizomycotina</taxon>
        <taxon>Sordariomycetes</taxon>
        <taxon>Sordariomycetidae</taxon>
        <taxon>Sordariales</taxon>
        <taxon>Chaetomiaceae</taxon>
        <taxon>Parathielavia</taxon>
    </lineage>
</organism>
<proteinExistence type="predicted"/>
<dbReference type="Proteomes" id="UP001302602">
    <property type="component" value="Unassembled WGS sequence"/>
</dbReference>
<reference evidence="2" key="2">
    <citation type="submission" date="2023-05" db="EMBL/GenBank/DDBJ databases">
        <authorList>
            <consortium name="Lawrence Berkeley National Laboratory"/>
            <person name="Steindorff A."/>
            <person name="Hensen N."/>
            <person name="Bonometti L."/>
            <person name="Westerberg I."/>
            <person name="Brannstrom I.O."/>
            <person name="Guillou S."/>
            <person name="Cros-Aarteil S."/>
            <person name="Calhoun S."/>
            <person name="Haridas S."/>
            <person name="Kuo A."/>
            <person name="Mondo S."/>
            <person name="Pangilinan J."/>
            <person name="Riley R."/>
            <person name="Labutti K."/>
            <person name="Andreopoulos B."/>
            <person name="Lipzen A."/>
            <person name="Chen C."/>
            <person name="Yanf M."/>
            <person name="Daum C."/>
            <person name="Ng V."/>
            <person name="Clum A."/>
            <person name="Ohm R."/>
            <person name="Martin F."/>
            <person name="Silar P."/>
            <person name="Natvig D."/>
            <person name="Lalanne C."/>
            <person name="Gautier V."/>
            <person name="Ament-Velasquez S.L."/>
            <person name="Kruys A."/>
            <person name="Hutchinson M.I."/>
            <person name="Powell A.J."/>
            <person name="Barry K."/>
            <person name="Miller A.N."/>
            <person name="Grigoriev I.V."/>
            <person name="Debuchy R."/>
            <person name="Gladieux P."/>
            <person name="Thoren M.H."/>
            <person name="Johannesson H."/>
        </authorList>
    </citation>
    <scope>NUCLEOTIDE SEQUENCE</scope>
    <source>
        <strain evidence="2">CBS 731.68</strain>
    </source>
</reference>
<dbReference type="AlphaFoldDB" id="A0AAN6U7Q5"/>
<gene>
    <name evidence="2" type="ORF">N657DRAFT_687792</name>
</gene>
<dbReference type="GeneID" id="87833672"/>
<protein>
    <submittedName>
        <fullName evidence="2">Uncharacterized protein</fullName>
    </submittedName>
</protein>
<evidence type="ECO:0000256" key="1">
    <source>
        <dbReference type="SAM" id="MobiDB-lite"/>
    </source>
</evidence>
<keyword evidence="3" id="KW-1185">Reference proteome</keyword>
<accession>A0AAN6U7Q5</accession>
<evidence type="ECO:0000313" key="3">
    <source>
        <dbReference type="Proteomes" id="UP001302602"/>
    </source>
</evidence>
<feature type="compositionally biased region" description="Polar residues" evidence="1">
    <location>
        <begin position="1"/>
        <end position="16"/>
    </location>
</feature>
<evidence type="ECO:0000313" key="2">
    <source>
        <dbReference type="EMBL" id="KAK4127540.1"/>
    </source>
</evidence>
<feature type="compositionally biased region" description="Basic and acidic residues" evidence="1">
    <location>
        <begin position="21"/>
        <end position="38"/>
    </location>
</feature>
<reference evidence="2" key="1">
    <citation type="journal article" date="2023" name="Mol. Phylogenet. Evol.">
        <title>Genome-scale phylogeny and comparative genomics of the fungal order Sordariales.</title>
        <authorList>
            <person name="Hensen N."/>
            <person name="Bonometti L."/>
            <person name="Westerberg I."/>
            <person name="Brannstrom I.O."/>
            <person name="Guillou S."/>
            <person name="Cros-Aarteil S."/>
            <person name="Calhoun S."/>
            <person name="Haridas S."/>
            <person name="Kuo A."/>
            <person name="Mondo S."/>
            <person name="Pangilinan J."/>
            <person name="Riley R."/>
            <person name="LaButti K."/>
            <person name="Andreopoulos B."/>
            <person name="Lipzen A."/>
            <person name="Chen C."/>
            <person name="Yan M."/>
            <person name="Daum C."/>
            <person name="Ng V."/>
            <person name="Clum A."/>
            <person name="Steindorff A."/>
            <person name="Ohm R.A."/>
            <person name="Martin F."/>
            <person name="Silar P."/>
            <person name="Natvig D.O."/>
            <person name="Lalanne C."/>
            <person name="Gautier V."/>
            <person name="Ament-Velasquez S.L."/>
            <person name="Kruys A."/>
            <person name="Hutchinson M.I."/>
            <person name="Powell A.J."/>
            <person name="Barry K."/>
            <person name="Miller A.N."/>
            <person name="Grigoriev I.V."/>
            <person name="Debuchy R."/>
            <person name="Gladieux P."/>
            <person name="Hiltunen Thoren M."/>
            <person name="Johannesson H."/>
        </authorList>
    </citation>
    <scope>NUCLEOTIDE SEQUENCE</scope>
    <source>
        <strain evidence="2">CBS 731.68</strain>
    </source>
</reference>
<comment type="caution">
    <text evidence="2">The sequence shown here is derived from an EMBL/GenBank/DDBJ whole genome shotgun (WGS) entry which is preliminary data.</text>
</comment>
<sequence length="111" mass="12147">MAQQVVTTNKKSQSNGPDYKAMLDEAASRKESPPHEEEQSPSIIDKVSQYVPAVGKVLGKQEKKLEGGPSSADTNKPGPPDRPIHDTQIEEFIKGQHQSKKVVGIEEPTQE</sequence>
<feature type="region of interest" description="Disordered" evidence="1">
    <location>
        <begin position="1"/>
        <end position="87"/>
    </location>
</feature>
<name>A0AAN6U7Q5_9PEZI</name>
<dbReference type="EMBL" id="MU853224">
    <property type="protein sequence ID" value="KAK4127540.1"/>
    <property type="molecule type" value="Genomic_DNA"/>
</dbReference>